<evidence type="ECO:0000313" key="2">
    <source>
        <dbReference type="Proteomes" id="UP001153331"/>
    </source>
</evidence>
<dbReference type="EMBL" id="JAPHNI010000288">
    <property type="protein sequence ID" value="KAJ8112922.1"/>
    <property type="molecule type" value="Genomic_DNA"/>
</dbReference>
<name>A0ACC2ICR4_9PLEO</name>
<sequence length="2260" mass="251370">MRREDGPRALWVDAVCIDQRNVQERSSQVRMMYKIYFQAEQVLVWLGQGGEPDLANGILLYGKDQTKHHEEAPMGLFGLNGRFTTWWYRAWTFQEAALATRMIFHSGSCTFTDQDLDGYLASVGRHLFTPNACCQDVLQNGMAKHFLQDAFSSPWVHVSRTLASRKLRTCRAKDLVSLILDNAIRSATERGISDDLLRMERLPSWCPDWTQATTLRTFGTKSRRRKILADRFSAARDVTGEVEIIESTVLQAPGVLQDSVRLLGEARYEPGAVNDETLLQWCVLLARSDLRHNAICDGCNLRIFGPRHKCRTCPAFNFCFPCLAEAKHNHAEHAFKHHSVHSAVESPAIQEVSNNVSTMHHDHDESPSTATNKQQDTHQAYHPLWTDLDEMRYPFTPSCTVYDAFRCSLTALCSAFKVAKNKAVPSIVDELAFAEWWQNGVEKMPYVAYSEKSGYSHEEVGEIASLITKKHVSMVESLVRVTVTGVRLIVGEKGYIGWGPMETQVGDMVTVLKGAEMPLILRRTASPSQNEQEIDCTLVGEAYVHGLMHGQASEDVKRGQSKPIPHTPTMLIIDCTGTPYEIGLQHGRAASLQISRSISFYASLFAHNCSLSWPEVLQHASLFADTARAKWPHLYEEMRGIAEGAGKEVLDIVAINVRTEINFGLFSDGCTALGWRTQNASWLAQNWDPGKPTLVQVTEAGILGKIGFNSAGVGALFNAILDALADDRVTDEASFQRAVSAREQRFRDDECADDAAEAGVKRITGADGVAEPKPLIRWAKDEGGKWAVGSERAECVARWVRDAAPLSGPRADGKGRGRRRRRVEGGKGTGGEGEGLEACVKVLNINGEGEGSQKTEDIDRILTPLPYTFPPLLLLTRTRTPPLPALPPPHPHISSTFLLRATFFLRVGLGLAGKGSVGVVGWTAWVRGLGGAVTCGGMVCNGVGYRNGVEVLAGMVTLGVGGGRVASGRSVGKARLPLIWPDICRVAFWLDAKPCAFRQGDLAMAQEKGTDHVLILHGSDSESPSDGTSPADAIEELIAVNLVSSNFKEKGLSFLPANIIENIFSLPHESLDSTHVAQKRVLDILDVTTVNEHNTALADFIISRARRLFLTCLDIYLRDSQLVRAMTIFMGHDFDDKNLPISVNYPDDNMEHPFASMEDANQELETTQKSHPPSLSASTLFHDFGMLTLPFLSNVRNDAWERHGTFGSVTMYRIHGAHFEDNMQQGTSDSRVIAVKESKRTDSSEGERWEREVRVLQRLRNLRHPHIVRFITAFRHGEIGLSNHYICFEWADGGTLADLWGADPQPELSARFTQAVIKQLNGLAQALYATHYLVGDESEGTRESCIHGDIKPANILWFKEGGEFGTLKIADWGEAKVYEHNTATRHNTTDGYATMRYEPPEVIHASHSSVREVRSRLYDTWSFGCLTLEIMIWVLYGQEGLKQFHGDNCGDYGIADSFYEISPGRIAKVHGVVKHWMNHMAQDPLCRLGKTALGDVLDIVQSGLLIIELPQGGGSLDTEPKTYSRFIKESPSPVVTRSCVNNGGGAANSGPQTSLCAQELDLGQTNPKAGFETLIPERFRAVELADNLRRIATANSADDYWFQDLPRRSPPSRYRDRSVAILKLPVSVRENYGHPVLDPDHWKIGIDNEFAAEVIPQLATCNDAWPGFPVASTNLCENCSGISRDILSPFFSIKCATKDLSNNNESTSCDFCALLWHTCQKNDSTKQLTVKFERQGSTIRMSGKRFPVLSLFRSNDMDPATTGIQTGFKELTKVGGEVHLDILRSWLDHCDEHHWKPPRCKPSKFKKSAAGSLRKPPTRLIAVGSTNDEKVHLREMQATEAEDWIALSYQWGPPPHFSTTRQNLHEMYTGIYLASLPQTFQDAIRVTRALNRPYLWIDSICIIQGPDGDFEHEATTMEDVYNGAYCVIAACCASGQDSGFLLPRRSRQGVTLDLQSEGHGTIHVCEMIDDFAQHVMESDLAKRGWVLQEHALARRTIFFTGYQTYWECGHGIRCETMTTITNDHASLLGDPDFPKGLEPAEHGEFILRVQDLLKTYSRLGLSRDYDRSTAIASLQQRLIKVMDVQGDYGIFDDCNNPGLLRRSLLWVRSLEKESLQRIVYPLKKEVPSWSWMAYSGPIDFMPLVFYGFDWQPLQSSWSSSQPTSTTSLTTNVQRVDTSKANLFEADIIFDIPGKVDSHQDSMMAVVLAVEKGDSAPKDKRHYVLIVTSKQIWGHDFYERAGAGHVPGKCLVGEPHHCVLV</sequence>
<gene>
    <name evidence="1" type="ORF">OPT61_g4827</name>
</gene>
<evidence type="ECO:0000313" key="1">
    <source>
        <dbReference type="EMBL" id="KAJ8112922.1"/>
    </source>
</evidence>
<organism evidence="1 2">
    <name type="scientific">Boeremia exigua</name>
    <dbReference type="NCBI Taxonomy" id="749465"/>
    <lineage>
        <taxon>Eukaryota</taxon>
        <taxon>Fungi</taxon>
        <taxon>Dikarya</taxon>
        <taxon>Ascomycota</taxon>
        <taxon>Pezizomycotina</taxon>
        <taxon>Dothideomycetes</taxon>
        <taxon>Pleosporomycetidae</taxon>
        <taxon>Pleosporales</taxon>
        <taxon>Pleosporineae</taxon>
        <taxon>Didymellaceae</taxon>
        <taxon>Boeremia</taxon>
    </lineage>
</organism>
<reference evidence="1" key="1">
    <citation type="submission" date="2022-11" db="EMBL/GenBank/DDBJ databases">
        <title>Genome Sequence of Boeremia exigua.</title>
        <authorList>
            <person name="Buettner E."/>
        </authorList>
    </citation>
    <scope>NUCLEOTIDE SEQUENCE</scope>
    <source>
        <strain evidence="1">CU02</strain>
    </source>
</reference>
<accession>A0ACC2ICR4</accession>
<comment type="caution">
    <text evidence="1">The sequence shown here is derived from an EMBL/GenBank/DDBJ whole genome shotgun (WGS) entry which is preliminary data.</text>
</comment>
<keyword evidence="2" id="KW-1185">Reference proteome</keyword>
<protein>
    <submittedName>
        <fullName evidence="1">Uncharacterized protein</fullName>
    </submittedName>
</protein>
<dbReference type="Proteomes" id="UP001153331">
    <property type="component" value="Unassembled WGS sequence"/>
</dbReference>
<proteinExistence type="predicted"/>